<evidence type="ECO:0000259" key="1">
    <source>
        <dbReference type="Pfam" id="PF13619"/>
    </source>
</evidence>
<accession>A0ABW4ZQK4</accession>
<proteinExistence type="predicted"/>
<dbReference type="Pfam" id="PF13619">
    <property type="entry name" value="KTSC"/>
    <property type="match status" value="1"/>
</dbReference>
<name>A0ABW4ZQK4_9SPHI</name>
<organism evidence="2 3">
    <name type="scientific">Paradesertivirga mongoliensis</name>
    <dbReference type="NCBI Taxonomy" id="2100740"/>
    <lineage>
        <taxon>Bacteria</taxon>
        <taxon>Pseudomonadati</taxon>
        <taxon>Bacteroidota</taxon>
        <taxon>Sphingobacteriia</taxon>
        <taxon>Sphingobacteriales</taxon>
        <taxon>Sphingobacteriaceae</taxon>
        <taxon>Paradesertivirga</taxon>
    </lineage>
</organism>
<feature type="domain" description="KTSC" evidence="1">
    <location>
        <begin position="20"/>
        <end position="75"/>
    </location>
</feature>
<sequence length="81" mass="9608">MKRLNTENRLYTPNSGTTVYIDYIPKAQVLEIEYKNGKVYRYYDVEPDTWEEYRETVTSGGSSGVYVNFNIKPNYEYEELT</sequence>
<keyword evidence="3" id="KW-1185">Reference proteome</keyword>
<reference evidence="3" key="1">
    <citation type="journal article" date="2019" name="Int. J. Syst. Evol. Microbiol.">
        <title>The Global Catalogue of Microorganisms (GCM) 10K type strain sequencing project: providing services to taxonomists for standard genome sequencing and annotation.</title>
        <authorList>
            <consortium name="The Broad Institute Genomics Platform"/>
            <consortium name="The Broad Institute Genome Sequencing Center for Infectious Disease"/>
            <person name="Wu L."/>
            <person name="Ma J."/>
        </authorList>
    </citation>
    <scope>NUCLEOTIDE SEQUENCE [LARGE SCALE GENOMIC DNA]</scope>
    <source>
        <strain evidence="3">KCTC 42217</strain>
    </source>
</reference>
<dbReference type="EMBL" id="JBHUHZ010000004">
    <property type="protein sequence ID" value="MFD2164419.1"/>
    <property type="molecule type" value="Genomic_DNA"/>
</dbReference>
<dbReference type="RefSeq" id="WP_255901803.1">
    <property type="nucleotide sequence ID" value="NZ_JAFMZO010000002.1"/>
</dbReference>
<dbReference type="InterPro" id="IPR025309">
    <property type="entry name" value="KTSC_dom"/>
</dbReference>
<evidence type="ECO:0000313" key="3">
    <source>
        <dbReference type="Proteomes" id="UP001597387"/>
    </source>
</evidence>
<protein>
    <submittedName>
        <fullName evidence="2">KTSC domain-containing protein</fullName>
    </submittedName>
</protein>
<comment type="caution">
    <text evidence="2">The sequence shown here is derived from an EMBL/GenBank/DDBJ whole genome shotgun (WGS) entry which is preliminary data.</text>
</comment>
<gene>
    <name evidence="2" type="ORF">ACFSJU_18585</name>
</gene>
<evidence type="ECO:0000313" key="2">
    <source>
        <dbReference type="EMBL" id="MFD2164419.1"/>
    </source>
</evidence>
<dbReference type="Proteomes" id="UP001597387">
    <property type="component" value="Unassembled WGS sequence"/>
</dbReference>